<keyword evidence="1" id="KW-1133">Transmembrane helix</keyword>
<dbReference type="InterPro" id="IPR012902">
    <property type="entry name" value="N_methyl_site"/>
</dbReference>
<protein>
    <submittedName>
        <fullName evidence="2">Type II secretion system protein GspH</fullName>
    </submittedName>
</protein>
<dbReference type="Pfam" id="PF07963">
    <property type="entry name" value="N_methyl"/>
    <property type="match status" value="1"/>
</dbReference>
<proteinExistence type="predicted"/>
<organism evidence="2 3">
    <name type="scientific">Pelagibaculum spongiae</name>
    <dbReference type="NCBI Taxonomy" id="2080658"/>
    <lineage>
        <taxon>Bacteria</taxon>
        <taxon>Pseudomonadati</taxon>
        <taxon>Pseudomonadota</taxon>
        <taxon>Gammaproteobacteria</taxon>
        <taxon>Oceanospirillales</taxon>
        <taxon>Pelagibaculum</taxon>
    </lineage>
</organism>
<accession>A0A2V1GVB4</accession>
<keyword evidence="3" id="KW-1185">Reference proteome</keyword>
<reference evidence="2 3" key="1">
    <citation type="submission" date="2018-04" db="EMBL/GenBank/DDBJ databases">
        <title>Thalassorhabdus spongiae gen. nov., sp. nov., isolated from a marine sponge in South-West Iceland.</title>
        <authorList>
            <person name="Knobloch S."/>
            <person name="Daussin A."/>
            <person name="Johannsson R."/>
            <person name="Marteinsson V.T."/>
        </authorList>
    </citation>
    <scope>NUCLEOTIDE SEQUENCE [LARGE SCALE GENOMIC DNA]</scope>
    <source>
        <strain evidence="2 3">Hp12</strain>
    </source>
</reference>
<evidence type="ECO:0000313" key="2">
    <source>
        <dbReference type="EMBL" id="PVZ67607.1"/>
    </source>
</evidence>
<feature type="transmembrane region" description="Helical" evidence="1">
    <location>
        <begin position="21"/>
        <end position="42"/>
    </location>
</feature>
<evidence type="ECO:0000256" key="1">
    <source>
        <dbReference type="SAM" id="Phobius"/>
    </source>
</evidence>
<evidence type="ECO:0000313" key="3">
    <source>
        <dbReference type="Proteomes" id="UP000244906"/>
    </source>
</evidence>
<dbReference type="InterPro" id="IPR045584">
    <property type="entry name" value="Pilin-like"/>
</dbReference>
<dbReference type="NCBIfam" id="TIGR02532">
    <property type="entry name" value="IV_pilin_GFxxxE"/>
    <property type="match status" value="1"/>
</dbReference>
<name>A0A2V1GVB4_9GAMM</name>
<keyword evidence="1" id="KW-0812">Transmembrane</keyword>
<dbReference type="RefSeq" id="WP_116687803.1">
    <property type="nucleotide sequence ID" value="NZ_CAWNYD010000006.1"/>
</dbReference>
<comment type="caution">
    <text evidence="2">The sequence shown here is derived from an EMBL/GenBank/DDBJ whole genome shotgun (WGS) entry which is preliminary data.</text>
</comment>
<sequence length="196" mass="22398">MTDLSHRPQKRFKQAQSGFTLLELLVVTVVIGILAGFASLALTGDRRAEELEREADRIQALLTLARDEAFIQQKSMGMLFYREGYRFLESADGAEYNAFDEGQWRERQWPEDLQIQLSVHDTTVVLEPLEKLQKIAKQAKQKLKPQLQIHGDELDLFSLYLALDDDFSNSDTDQTGWKLALDEQGEMKLEQSSSGF</sequence>
<dbReference type="Proteomes" id="UP000244906">
    <property type="component" value="Unassembled WGS sequence"/>
</dbReference>
<dbReference type="SUPFAM" id="SSF54523">
    <property type="entry name" value="Pili subunits"/>
    <property type="match status" value="1"/>
</dbReference>
<dbReference type="EMBL" id="QDDL01000006">
    <property type="protein sequence ID" value="PVZ67607.1"/>
    <property type="molecule type" value="Genomic_DNA"/>
</dbReference>
<dbReference type="Gene3D" id="3.55.40.10">
    <property type="entry name" value="minor pseudopilin epsh domain"/>
    <property type="match status" value="1"/>
</dbReference>
<dbReference type="PROSITE" id="PS00409">
    <property type="entry name" value="PROKAR_NTER_METHYL"/>
    <property type="match status" value="1"/>
</dbReference>
<dbReference type="AlphaFoldDB" id="A0A2V1GVB4"/>
<gene>
    <name evidence="2" type="primary">gspH</name>
    <name evidence="2" type="ORF">DC094_14300</name>
</gene>
<keyword evidence="1" id="KW-0472">Membrane</keyword>